<evidence type="ECO:0000313" key="5">
    <source>
        <dbReference type="Proteomes" id="UP000308730"/>
    </source>
</evidence>
<dbReference type="OrthoDB" id="74183at2759"/>
<accession>A0A4S4N3R3</accession>
<sequence length="404" mass="45562">MHLDSTVVPESDNAEDDTTEDAQEKLKGGSSKRPKGGKASQNAPAFVLEEAIHAAESSRLKDANAAHTFEVMLEPSSFTKEKFDLYQSYQREIHHEEEEKEPGSFQRFLIDSSLQNEDIPYSQSPPPGLPKQYGSYHQLYRLDGKLIAMGVIDILPACVSSVYFMYEKEWERLSMGKMSALREISLVNEIRAAGVPGMEYLYMGFYIHSCQKMRYKGEYAPSYLADPEDYTWHSLDRTCRPLLDKNRYGAFTHPEHSMAEAYTGPPHNPEIPASELEDVKRGDVVALKSPSDHKLIVKRIIALPGDTVKTLPPYPDQEVVIPEGRDEPFKSEDSNYFGPVPLALMDSKLAFIVYPPSRFGPLPTPTLPDQRAPRGPEWRSNAADYDRQENRRARVTVAAHPPNT</sequence>
<evidence type="ECO:0000259" key="3">
    <source>
        <dbReference type="Pfam" id="PF10502"/>
    </source>
</evidence>
<evidence type="ECO:0000256" key="1">
    <source>
        <dbReference type="SAM" id="MobiDB-lite"/>
    </source>
</evidence>
<dbReference type="InterPro" id="IPR030700">
    <property type="entry name" value="N-end_Aminoacyl_Trfase"/>
</dbReference>
<proteinExistence type="predicted"/>
<feature type="region of interest" description="Disordered" evidence="1">
    <location>
        <begin position="1"/>
        <end position="44"/>
    </location>
</feature>
<dbReference type="Gene3D" id="2.10.109.10">
    <property type="entry name" value="Umud Fragment, subunit A"/>
    <property type="match status" value="1"/>
</dbReference>
<dbReference type="PANTHER" id="PTHR21367">
    <property type="entry name" value="ARGININE-TRNA-PROTEIN TRANSFERASE 1"/>
    <property type="match status" value="1"/>
</dbReference>
<dbReference type="GO" id="GO:0005737">
    <property type="term" value="C:cytoplasm"/>
    <property type="evidence" value="ECO:0007669"/>
    <property type="project" value="TreeGrafter"/>
</dbReference>
<dbReference type="InterPro" id="IPR019533">
    <property type="entry name" value="Peptidase_S26"/>
</dbReference>
<dbReference type="PANTHER" id="PTHR21367:SF1">
    <property type="entry name" value="ARGINYL-TRNA--PROTEIN TRANSFERASE 1"/>
    <property type="match status" value="1"/>
</dbReference>
<feature type="region of interest" description="Disordered" evidence="1">
    <location>
        <begin position="314"/>
        <end position="333"/>
    </location>
</feature>
<organism evidence="4 5">
    <name type="scientific">Antrodiella citrinella</name>
    <dbReference type="NCBI Taxonomy" id="2447956"/>
    <lineage>
        <taxon>Eukaryota</taxon>
        <taxon>Fungi</taxon>
        <taxon>Dikarya</taxon>
        <taxon>Basidiomycota</taxon>
        <taxon>Agaricomycotina</taxon>
        <taxon>Agaricomycetes</taxon>
        <taxon>Polyporales</taxon>
        <taxon>Steccherinaceae</taxon>
        <taxon>Antrodiella</taxon>
    </lineage>
</organism>
<feature type="domain" description="N-end rule aminoacyl transferase C-terminal" evidence="2">
    <location>
        <begin position="81"/>
        <end position="225"/>
    </location>
</feature>
<gene>
    <name evidence="4" type="ORF">EUX98_g547</name>
</gene>
<dbReference type="GO" id="GO:0006465">
    <property type="term" value="P:signal peptide processing"/>
    <property type="evidence" value="ECO:0007669"/>
    <property type="project" value="InterPro"/>
</dbReference>
<evidence type="ECO:0008006" key="6">
    <source>
        <dbReference type="Google" id="ProtNLM"/>
    </source>
</evidence>
<feature type="compositionally biased region" description="Acidic residues" evidence="1">
    <location>
        <begin position="12"/>
        <end position="21"/>
    </location>
</feature>
<evidence type="ECO:0000313" key="4">
    <source>
        <dbReference type="EMBL" id="THH33666.1"/>
    </source>
</evidence>
<dbReference type="GO" id="GO:0004252">
    <property type="term" value="F:serine-type endopeptidase activity"/>
    <property type="evidence" value="ECO:0007669"/>
    <property type="project" value="InterPro"/>
</dbReference>
<reference evidence="4 5" key="1">
    <citation type="submission" date="2019-02" db="EMBL/GenBank/DDBJ databases">
        <title>Genome sequencing of the rare red list fungi Antrodiella citrinella (Flaviporus citrinellus).</title>
        <authorList>
            <person name="Buettner E."/>
            <person name="Kellner H."/>
        </authorList>
    </citation>
    <scope>NUCLEOTIDE SEQUENCE [LARGE SCALE GENOMIC DNA]</scope>
    <source>
        <strain evidence="4 5">DSM 108506</strain>
    </source>
</reference>
<dbReference type="Pfam" id="PF04377">
    <property type="entry name" value="ATE_C"/>
    <property type="match status" value="1"/>
</dbReference>
<dbReference type="CDD" id="cd06530">
    <property type="entry name" value="S26_SPase_I"/>
    <property type="match status" value="1"/>
</dbReference>
<dbReference type="InterPro" id="IPR036286">
    <property type="entry name" value="LexA/Signal_pep-like_sf"/>
</dbReference>
<keyword evidence="5" id="KW-1185">Reference proteome</keyword>
<dbReference type="GO" id="GO:0004057">
    <property type="term" value="F:arginyl-tRNA--protein transferase activity"/>
    <property type="evidence" value="ECO:0007669"/>
    <property type="project" value="InterPro"/>
</dbReference>
<feature type="compositionally biased region" description="Basic and acidic residues" evidence="1">
    <location>
        <begin position="323"/>
        <end position="333"/>
    </location>
</feature>
<comment type="caution">
    <text evidence="4">The sequence shown here is derived from an EMBL/GenBank/DDBJ whole genome shotgun (WGS) entry which is preliminary data.</text>
</comment>
<name>A0A4S4N3R3_9APHY</name>
<dbReference type="Pfam" id="PF10502">
    <property type="entry name" value="Peptidase_S26"/>
    <property type="match status" value="1"/>
</dbReference>
<dbReference type="EMBL" id="SGPM01000004">
    <property type="protein sequence ID" value="THH33666.1"/>
    <property type="molecule type" value="Genomic_DNA"/>
</dbReference>
<protein>
    <recommendedName>
        <fullName evidence="6">N-end rule aminoacyl transferase C-terminal domain-containing protein</fullName>
    </recommendedName>
</protein>
<dbReference type="InterPro" id="IPR007472">
    <property type="entry name" value="N-end_Aminoacyl_Trfase_C"/>
</dbReference>
<dbReference type="Proteomes" id="UP000308730">
    <property type="component" value="Unassembled WGS sequence"/>
</dbReference>
<evidence type="ECO:0000259" key="2">
    <source>
        <dbReference type="Pfam" id="PF04377"/>
    </source>
</evidence>
<dbReference type="SUPFAM" id="SSF51306">
    <property type="entry name" value="LexA/Signal peptidase"/>
    <property type="match status" value="1"/>
</dbReference>
<feature type="domain" description="Peptidase S26" evidence="3">
    <location>
        <begin position="275"/>
        <end position="310"/>
    </location>
</feature>
<dbReference type="AlphaFoldDB" id="A0A4S4N3R3"/>
<feature type="region of interest" description="Disordered" evidence="1">
    <location>
        <begin position="360"/>
        <end position="404"/>
    </location>
</feature>